<dbReference type="InterPro" id="IPR018114">
    <property type="entry name" value="TRYPSIN_HIS"/>
</dbReference>
<dbReference type="GO" id="GO:0006508">
    <property type="term" value="P:proteolysis"/>
    <property type="evidence" value="ECO:0007669"/>
    <property type="project" value="UniProtKB-KW"/>
</dbReference>
<dbReference type="GO" id="GO:0090729">
    <property type="term" value="F:toxin activity"/>
    <property type="evidence" value="ECO:0007669"/>
    <property type="project" value="UniProtKB-KW"/>
</dbReference>
<dbReference type="Proteomes" id="UP000504629">
    <property type="component" value="Unplaced"/>
</dbReference>
<keyword evidence="5 11" id="KW-0378">Hydrolase</keyword>
<proteinExistence type="inferred from homology"/>
<comment type="function">
    <text evidence="9">Fibrinolytic activity; shows preferential cleavage of Arg-Gly bonds in all three fibrinogen chains. Contact with the caterpillars causes severe bleeding, due the anticoagulant effect of the protein.</text>
</comment>
<evidence type="ECO:0000256" key="7">
    <source>
        <dbReference type="ARBA" id="ARBA00023157"/>
    </source>
</evidence>
<dbReference type="PANTHER" id="PTHR24276">
    <property type="entry name" value="POLYSERASE-RELATED"/>
    <property type="match status" value="1"/>
</dbReference>
<name>A0A6J2K5F1_BOMMA</name>
<dbReference type="OrthoDB" id="5565075at2759"/>
<keyword evidence="7" id="KW-1015">Disulfide bond</keyword>
<evidence type="ECO:0000259" key="12">
    <source>
        <dbReference type="PROSITE" id="PS50240"/>
    </source>
</evidence>
<dbReference type="InterPro" id="IPR043504">
    <property type="entry name" value="Peptidase_S1_PA_chymotrypsin"/>
</dbReference>
<evidence type="ECO:0000313" key="14">
    <source>
        <dbReference type="RefSeq" id="XP_028037170.1"/>
    </source>
</evidence>
<evidence type="ECO:0000256" key="1">
    <source>
        <dbReference type="ARBA" id="ARBA00004239"/>
    </source>
</evidence>
<evidence type="ECO:0000256" key="5">
    <source>
        <dbReference type="ARBA" id="ARBA00022801"/>
    </source>
</evidence>
<feature type="domain" description="Peptidase S1" evidence="12">
    <location>
        <begin position="67"/>
        <end position="306"/>
    </location>
</feature>
<dbReference type="AlphaFoldDB" id="A0A6J2K5F1"/>
<dbReference type="Pfam" id="PF00089">
    <property type="entry name" value="Trypsin"/>
    <property type="match status" value="2"/>
</dbReference>
<comment type="similarity">
    <text evidence="2">Belongs to the peptidase S1 family.</text>
</comment>
<evidence type="ECO:0000256" key="3">
    <source>
        <dbReference type="ARBA" id="ARBA00022656"/>
    </source>
</evidence>
<evidence type="ECO:0000256" key="2">
    <source>
        <dbReference type="ARBA" id="ARBA00007664"/>
    </source>
</evidence>
<dbReference type="GeneID" id="114248206"/>
<keyword evidence="10" id="KW-1205">Fibrinolytic toxin</keyword>
<evidence type="ECO:0000256" key="11">
    <source>
        <dbReference type="RuleBase" id="RU363034"/>
    </source>
</evidence>
<sequence length="600" mass="64016">MATATTLLARNAAPSRRVLVNRMREPMVVSLASAGPASGARRDGSLPTPEETDLSIFFEHADPNARIVGGTEAAPGSHPHMVFLTSGRIRSFICGGSLVSTRTVLTAGHCVAGVYAGGILHVNLRVTVGTNEWNSGGTEYTVARNITHPDFSLIYLKNDIGLLITDEEVKLSDVVRPIKLSYDFVSSGVAVRVAGWGRIGHREPLSEKLLVIDVRTIDGEACVRAAAQAAIDFNTWAPHVDPAIELCTFHAKGTGACGGDSGGALTRIDNGLQVGMVSWGFSCARGAPDMFVRISAFRSWLEENIVIRMLMNSLIRATGEMNVKYGILFVALFAAAWALPKPEDDMSIFYEHVDRNARIVGGSQAAQGSHPHMVAMTNGVFIRSFVCGGSVLTPRTVLTAAHCIAAVFIFGSLSGNLRLTVGTNQWNSGGTLHAVSRNITHPNYVSNTIKNDLGILITSSNIVFNDRVRPISLSFDYVPGGVPVRVAGWGRVRANGALSTNLLEINVRTIDGQTCVRTAAQAAIDLNMRAPPVEPHIELCTFHAEGTGTCNGDSGSALARTDSGLQVGIVSWGFPCALGAPDMFVRVSAFRSWLQQNIAN</sequence>
<comment type="subcellular location">
    <subcellularLocation>
        <location evidence="1">Secreted</location>
        <location evidence="1">Extracellular space</location>
    </subcellularLocation>
</comment>
<dbReference type="KEGG" id="bman:114248206"/>
<evidence type="ECO:0000256" key="4">
    <source>
        <dbReference type="ARBA" id="ARBA00022670"/>
    </source>
</evidence>
<dbReference type="PRINTS" id="PR00722">
    <property type="entry name" value="CHYMOTRYPSIN"/>
</dbReference>
<feature type="domain" description="Peptidase S1" evidence="12">
    <location>
        <begin position="359"/>
        <end position="599"/>
    </location>
</feature>
<evidence type="ECO:0000256" key="6">
    <source>
        <dbReference type="ARBA" id="ARBA00022825"/>
    </source>
</evidence>
<dbReference type="PROSITE" id="PS00135">
    <property type="entry name" value="TRYPSIN_SER"/>
    <property type="match status" value="2"/>
</dbReference>
<keyword evidence="8" id="KW-1199">Hemostasis impairing toxin</keyword>
<dbReference type="GO" id="GO:0004252">
    <property type="term" value="F:serine-type endopeptidase activity"/>
    <property type="evidence" value="ECO:0007669"/>
    <property type="project" value="InterPro"/>
</dbReference>
<dbReference type="Gene3D" id="2.40.10.10">
    <property type="entry name" value="Trypsin-like serine proteases"/>
    <property type="match status" value="2"/>
</dbReference>
<dbReference type="SMART" id="SM00020">
    <property type="entry name" value="Tryp_SPc"/>
    <property type="match status" value="2"/>
</dbReference>
<dbReference type="PANTHER" id="PTHR24276:SF98">
    <property type="entry name" value="FI18310P1-RELATED"/>
    <property type="match status" value="1"/>
</dbReference>
<keyword evidence="4 11" id="KW-0645">Protease</keyword>
<dbReference type="InterPro" id="IPR009003">
    <property type="entry name" value="Peptidase_S1_PA"/>
</dbReference>
<keyword evidence="3" id="KW-0800">Toxin</keyword>
<keyword evidence="13" id="KW-1185">Reference proteome</keyword>
<reference evidence="14" key="1">
    <citation type="submission" date="2025-08" db="UniProtKB">
        <authorList>
            <consortium name="RefSeq"/>
        </authorList>
    </citation>
    <scope>IDENTIFICATION</scope>
    <source>
        <tissue evidence="14">Silk gland</tissue>
    </source>
</reference>
<evidence type="ECO:0000313" key="13">
    <source>
        <dbReference type="Proteomes" id="UP000504629"/>
    </source>
</evidence>
<dbReference type="InterPro" id="IPR001254">
    <property type="entry name" value="Trypsin_dom"/>
</dbReference>
<evidence type="ECO:0000256" key="10">
    <source>
        <dbReference type="ARBA" id="ARBA00084094"/>
    </source>
</evidence>
<gene>
    <name evidence="14" type="primary">LOC114248206</name>
</gene>
<accession>A0A6J2K5F1</accession>
<dbReference type="GO" id="GO:0005576">
    <property type="term" value="C:extracellular region"/>
    <property type="evidence" value="ECO:0007669"/>
    <property type="project" value="UniProtKB-SubCell"/>
</dbReference>
<evidence type="ECO:0000256" key="8">
    <source>
        <dbReference type="ARBA" id="ARBA00023240"/>
    </source>
</evidence>
<dbReference type="SUPFAM" id="SSF50494">
    <property type="entry name" value="Trypsin-like serine proteases"/>
    <property type="match status" value="2"/>
</dbReference>
<dbReference type="InterPro" id="IPR050430">
    <property type="entry name" value="Peptidase_S1"/>
</dbReference>
<dbReference type="PROSITE" id="PS50240">
    <property type="entry name" value="TRYPSIN_DOM"/>
    <property type="match status" value="2"/>
</dbReference>
<dbReference type="PROSITE" id="PS00134">
    <property type="entry name" value="TRYPSIN_HIS"/>
    <property type="match status" value="2"/>
</dbReference>
<evidence type="ECO:0000256" key="9">
    <source>
        <dbReference type="ARBA" id="ARBA00055534"/>
    </source>
</evidence>
<organism evidence="13 14">
    <name type="scientific">Bombyx mandarina</name>
    <name type="common">Wild silk moth</name>
    <name type="synonym">Wild silkworm</name>
    <dbReference type="NCBI Taxonomy" id="7092"/>
    <lineage>
        <taxon>Eukaryota</taxon>
        <taxon>Metazoa</taxon>
        <taxon>Ecdysozoa</taxon>
        <taxon>Arthropoda</taxon>
        <taxon>Hexapoda</taxon>
        <taxon>Insecta</taxon>
        <taxon>Pterygota</taxon>
        <taxon>Neoptera</taxon>
        <taxon>Endopterygota</taxon>
        <taxon>Lepidoptera</taxon>
        <taxon>Glossata</taxon>
        <taxon>Ditrysia</taxon>
        <taxon>Bombycoidea</taxon>
        <taxon>Bombycidae</taxon>
        <taxon>Bombycinae</taxon>
        <taxon>Bombyx</taxon>
    </lineage>
</organism>
<dbReference type="FunFam" id="2.40.10.10:FF:000068">
    <property type="entry name" value="transmembrane protease serine 2"/>
    <property type="match status" value="2"/>
</dbReference>
<dbReference type="InterPro" id="IPR001314">
    <property type="entry name" value="Peptidase_S1A"/>
</dbReference>
<dbReference type="InterPro" id="IPR033116">
    <property type="entry name" value="TRYPSIN_SER"/>
</dbReference>
<dbReference type="RefSeq" id="XP_028037170.1">
    <property type="nucleotide sequence ID" value="XM_028181369.1"/>
</dbReference>
<dbReference type="CDD" id="cd00190">
    <property type="entry name" value="Tryp_SPc"/>
    <property type="match status" value="2"/>
</dbReference>
<keyword evidence="6 11" id="KW-0720">Serine protease</keyword>
<protein>
    <submittedName>
        <fullName evidence="14">Polyserase-2-like</fullName>
    </submittedName>
</protein>